<keyword evidence="3" id="KW-1185">Reference proteome</keyword>
<evidence type="ECO:0000313" key="2">
    <source>
        <dbReference type="EMBL" id="MBZ2164467.1"/>
    </source>
</evidence>
<comment type="caution">
    <text evidence="2">The sequence shown here is derived from an EMBL/GenBank/DDBJ whole genome shotgun (WGS) entry which is preliminary data.</text>
</comment>
<dbReference type="EMBL" id="JAIOUQ010000001">
    <property type="protein sequence ID" value="MBZ2164467.1"/>
    <property type="molecule type" value="Genomic_DNA"/>
</dbReference>
<accession>A0A8T5UQR0</accession>
<dbReference type="Proteomes" id="UP000825933">
    <property type="component" value="Unassembled WGS sequence"/>
</dbReference>
<feature type="transmembrane region" description="Helical" evidence="1">
    <location>
        <begin position="6"/>
        <end position="24"/>
    </location>
</feature>
<evidence type="ECO:0000313" key="3">
    <source>
        <dbReference type="Proteomes" id="UP000825933"/>
    </source>
</evidence>
<evidence type="ECO:0000256" key="1">
    <source>
        <dbReference type="SAM" id="Phobius"/>
    </source>
</evidence>
<dbReference type="RefSeq" id="WP_223790149.1">
    <property type="nucleotide sequence ID" value="NZ_JAIOUQ010000001.1"/>
</dbReference>
<proteinExistence type="predicted"/>
<dbReference type="AlphaFoldDB" id="A0A8T5UQR0"/>
<reference evidence="3" key="1">
    <citation type="journal article" date="2022" name="Microbiol. Resour. Announc.">
        <title>Draft Genome Sequence of a Methanogenic Archaeon from West Spitsbergen Permafrost.</title>
        <authorList>
            <person name="Trubitsyn V."/>
            <person name="Rivkina E."/>
            <person name="Shcherbakova V."/>
        </authorList>
    </citation>
    <scope>NUCLEOTIDE SEQUENCE [LARGE SCALE GENOMIC DNA]</scope>
    <source>
        <strain evidence="3">VT</strain>
    </source>
</reference>
<keyword evidence="1" id="KW-0472">Membrane</keyword>
<sequence>MVSFEEVTTLLLALFTLFLAYFTYNLAKESRKLREFQLKPKISISLFVDSPEPFLYLQIKNIGQVRAHNIKFKVIKDMEIIDGKFISDIDVINEGLEYLDVEDIKFYYLTNFKNRTDLLDKSFELEVKYRSIELDKTFMDTYPIRIIHYVWDLSQKNLKNYGFLEFLEK</sequence>
<protein>
    <submittedName>
        <fullName evidence="2">Uncharacterized protein</fullName>
    </submittedName>
</protein>
<keyword evidence="1" id="KW-0812">Transmembrane</keyword>
<name>A0A8T5UQR0_9EURY</name>
<organism evidence="2 3">
    <name type="scientific">Methanobacterium spitsbergense</name>
    <dbReference type="NCBI Taxonomy" id="2874285"/>
    <lineage>
        <taxon>Archaea</taxon>
        <taxon>Methanobacteriati</taxon>
        <taxon>Methanobacteriota</taxon>
        <taxon>Methanomada group</taxon>
        <taxon>Methanobacteria</taxon>
        <taxon>Methanobacteriales</taxon>
        <taxon>Methanobacteriaceae</taxon>
        <taxon>Methanobacterium</taxon>
    </lineage>
</organism>
<gene>
    <name evidence="2" type="ORF">K8N75_00150</name>
</gene>
<keyword evidence="1" id="KW-1133">Transmembrane helix</keyword>